<dbReference type="CDD" id="cd06173">
    <property type="entry name" value="MFS_MefA_like"/>
    <property type="match status" value="1"/>
</dbReference>
<dbReference type="PANTHER" id="PTHR23513:SF6">
    <property type="entry name" value="MAJOR FACILITATOR SUPERFAMILY ASSOCIATED DOMAIN-CONTAINING PROTEIN"/>
    <property type="match status" value="1"/>
</dbReference>
<dbReference type="InterPro" id="IPR036259">
    <property type="entry name" value="MFS_trans_sf"/>
</dbReference>
<evidence type="ECO:0000256" key="4">
    <source>
        <dbReference type="ARBA" id="ARBA00022989"/>
    </source>
</evidence>
<evidence type="ECO:0000313" key="7">
    <source>
        <dbReference type="EMBL" id="KXB60101.1"/>
    </source>
</evidence>
<feature type="transmembrane region" description="Helical" evidence="6">
    <location>
        <begin position="231"/>
        <end position="250"/>
    </location>
</feature>
<dbReference type="Gene3D" id="1.20.1250.20">
    <property type="entry name" value="MFS general substrate transporter like domains"/>
    <property type="match status" value="1"/>
</dbReference>
<dbReference type="EMBL" id="LSDC01000060">
    <property type="protein sequence ID" value="KXB60101.1"/>
    <property type="molecule type" value="Genomic_DNA"/>
</dbReference>
<feature type="transmembrane region" description="Helical" evidence="6">
    <location>
        <begin position="85"/>
        <end position="105"/>
    </location>
</feature>
<dbReference type="STRING" id="1379.HMPREF3186_00897"/>
<feature type="transmembrane region" description="Helical" evidence="6">
    <location>
        <begin position="256"/>
        <end position="276"/>
    </location>
</feature>
<feature type="transmembrane region" description="Helical" evidence="6">
    <location>
        <begin position="357"/>
        <end position="377"/>
    </location>
</feature>
<keyword evidence="2" id="KW-1003">Cell membrane</keyword>
<evidence type="ECO:0000256" key="3">
    <source>
        <dbReference type="ARBA" id="ARBA00022692"/>
    </source>
</evidence>
<comment type="subcellular location">
    <subcellularLocation>
        <location evidence="1">Cell membrane</location>
        <topology evidence="1">Multi-pass membrane protein</topology>
    </subcellularLocation>
</comment>
<evidence type="ECO:0000256" key="5">
    <source>
        <dbReference type="ARBA" id="ARBA00023136"/>
    </source>
</evidence>
<dbReference type="InterPro" id="IPR022324">
    <property type="entry name" value="Bacilysin_exporter_BacE_put"/>
</dbReference>
<dbReference type="PATRIC" id="fig|1379.3.peg.879"/>
<dbReference type="InterPro" id="IPR011701">
    <property type="entry name" value="MFS"/>
</dbReference>
<dbReference type="GO" id="GO:0005886">
    <property type="term" value="C:plasma membrane"/>
    <property type="evidence" value="ECO:0007669"/>
    <property type="project" value="UniProtKB-SubCell"/>
</dbReference>
<feature type="transmembrane region" description="Helical" evidence="6">
    <location>
        <begin position="317"/>
        <end position="336"/>
    </location>
</feature>
<sequence length="416" mass="46699">MFFIVKIFIKDVDSMFKNKNFSILLFGRLITNFGDSIYSIATLTLIYILTKSTFYSGITLFLISFTTILQIFVSPLISKFNVKRFLIISQLFQAIILLVITYLIYVNKLQITTLIVFIVCISFINQIVYPIQLTLLPKIVKQEDLVKANSLFSIAYQGSDALFNSIGGFIITFFGTIYAFIINSVTFFINSFIFIFLSDELSKNTNTIQENYFSKLSSGIKICNTPLLKPLLIGIIVINFSTSSLLTLLPEYSETSYFYGILLSASGLGILIGAFLSNSQTLKNIRLSTLYTTFTLGIALSWGSLSILNNNSITNKIINFLLFLFGWILIGILNTYSQTMIQCIISKDKLDIAMSTMIGLSIAFSPLGALLSGVLSIKYSIKTIIIITSLLILSIFLFWLFNKNIRSLPSFSKLLE</sequence>
<dbReference type="GO" id="GO:0022857">
    <property type="term" value="F:transmembrane transporter activity"/>
    <property type="evidence" value="ECO:0007669"/>
    <property type="project" value="InterPro"/>
</dbReference>
<reference evidence="8" key="1">
    <citation type="submission" date="2016-01" db="EMBL/GenBank/DDBJ databases">
        <authorList>
            <person name="Mitreva M."/>
            <person name="Pepin K.H."/>
            <person name="Mihindukulasuriya K.A."/>
            <person name="Fulton R."/>
            <person name="Fronick C."/>
            <person name="O'Laughlin M."/>
            <person name="Miner T."/>
            <person name="Herter B."/>
            <person name="Rosa B.A."/>
            <person name="Cordes M."/>
            <person name="Tomlinson C."/>
            <person name="Wollam A."/>
            <person name="Palsikar V.B."/>
            <person name="Mardis E.R."/>
            <person name="Wilson R.K."/>
        </authorList>
    </citation>
    <scope>NUCLEOTIDE SEQUENCE [LARGE SCALE GENOMIC DNA]</scope>
    <source>
        <strain evidence="8">DNF01167</strain>
    </source>
</reference>
<evidence type="ECO:0000256" key="1">
    <source>
        <dbReference type="ARBA" id="ARBA00004651"/>
    </source>
</evidence>
<dbReference type="Pfam" id="PF07690">
    <property type="entry name" value="MFS_1"/>
    <property type="match status" value="1"/>
</dbReference>
<feature type="transmembrane region" description="Helical" evidence="6">
    <location>
        <begin position="54"/>
        <end position="73"/>
    </location>
</feature>
<proteinExistence type="predicted"/>
<dbReference type="SUPFAM" id="SSF103473">
    <property type="entry name" value="MFS general substrate transporter"/>
    <property type="match status" value="1"/>
</dbReference>
<evidence type="ECO:0000313" key="8">
    <source>
        <dbReference type="Proteomes" id="UP000070355"/>
    </source>
</evidence>
<gene>
    <name evidence="7" type="ORF">HMPREF3186_00897</name>
</gene>
<feature type="transmembrane region" description="Helical" evidence="6">
    <location>
        <begin position="21"/>
        <end position="48"/>
    </location>
</feature>
<feature type="transmembrane region" description="Helical" evidence="6">
    <location>
        <begin position="111"/>
        <end position="131"/>
    </location>
</feature>
<organism evidence="7 8">
    <name type="scientific">Gemella haemolysans</name>
    <dbReference type="NCBI Taxonomy" id="1379"/>
    <lineage>
        <taxon>Bacteria</taxon>
        <taxon>Bacillati</taxon>
        <taxon>Bacillota</taxon>
        <taxon>Bacilli</taxon>
        <taxon>Bacillales</taxon>
        <taxon>Gemellaceae</taxon>
        <taxon>Gemella</taxon>
    </lineage>
</organism>
<dbReference type="AlphaFoldDB" id="A0A133ZXF5"/>
<evidence type="ECO:0000256" key="6">
    <source>
        <dbReference type="SAM" id="Phobius"/>
    </source>
</evidence>
<dbReference type="Proteomes" id="UP000070355">
    <property type="component" value="Unassembled WGS sequence"/>
</dbReference>
<keyword evidence="4 6" id="KW-1133">Transmembrane helix</keyword>
<feature type="transmembrane region" description="Helical" evidence="6">
    <location>
        <begin position="383"/>
        <end position="401"/>
    </location>
</feature>
<keyword evidence="5 6" id="KW-0472">Membrane</keyword>
<feature type="transmembrane region" description="Helical" evidence="6">
    <location>
        <begin position="288"/>
        <end position="305"/>
    </location>
</feature>
<dbReference type="PANTHER" id="PTHR23513">
    <property type="entry name" value="INTEGRAL MEMBRANE EFFLUX PROTEIN-RELATED"/>
    <property type="match status" value="1"/>
</dbReference>
<feature type="transmembrane region" description="Helical" evidence="6">
    <location>
        <begin position="177"/>
        <end position="197"/>
    </location>
</feature>
<evidence type="ECO:0000256" key="2">
    <source>
        <dbReference type="ARBA" id="ARBA00022475"/>
    </source>
</evidence>
<name>A0A133ZXF5_9BACL</name>
<dbReference type="PRINTS" id="PR01988">
    <property type="entry name" value="EXPORTERBACE"/>
</dbReference>
<protein>
    <submittedName>
        <fullName evidence="7">Transporter, major facilitator family protein</fullName>
    </submittedName>
</protein>
<keyword evidence="3 6" id="KW-0812">Transmembrane</keyword>
<comment type="caution">
    <text evidence="7">The sequence shown here is derived from an EMBL/GenBank/DDBJ whole genome shotgun (WGS) entry which is preliminary data.</text>
</comment>
<accession>A0A133ZXF5</accession>